<protein>
    <submittedName>
        <fullName evidence="4">Ectonucleotide pyrophosphatase/phosphodiesterase family member 5</fullName>
    </submittedName>
</protein>
<reference evidence="4" key="1">
    <citation type="submission" date="2025-08" db="UniProtKB">
        <authorList>
            <consortium name="RefSeq"/>
        </authorList>
    </citation>
    <scope>IDENTIFICATION</scope>
    <source>
        <tissue evidence="4">Whole organism</tissue>
    </source>
</reference>
<dbReference type="PANTHER" id="PTHR10151:SF120">
    <property type="entry name" value="BIS(5'-ADENOSYL)-TRIPHOSPHATASE"/>
    <property type="match status" value="1"/>
</dbReference>
<evidence type="ECO:0000313" key="3">
    <source>
        <dbReference type="Proteomes" id="UP000504606"/>
    </source>
</evidence>
<dbReference type="InterPro" id="IPR002591">
    <property type="entry name" value="Phosphodiest/P_Trfase"/>
</dbReference>
<gene>
    <name evidence="4" type="primary">LOC113202577</name>
</gene>
<evidence type="ECO:0000313" key="4">
    <source>
        <dbReference type="RefSeq" id="XP_026272657.1"/>
    </source>
</evidence>
<dbReference type="Gene3D" id="3.30.1360.180">
    <property type="match status" value="1"/>
</dbReference>
<dbReference type="GeneID" id="113202577"/>
<dbReference type="OrthoDB" id="415411at2759"/>
<dbReference type="RefSeq" id="XP_026272657.1">
    <property type="nucleotide sequence ID" value="XM_026416872.2"/>
</dbReference>
<dbReference type="GO" id="GO:0016787">
    <property type="term" value="F:hydrolase activity"/>
    <property type="evidence" value="ECO:0007669"/>
    <property type="project" value="UniProtKB-ARBA"/>
</dbReference>
<evidence type="ECO:0000256" key="2">
    <source>
        <dbReference type="SAM" id="Phobius"/>
    </source>
</evidence>
<feature type="compositionally biased region" description="Polar residues" evidence="1">
    <location>
        <begin position="459"/>
        <end position="474"/>
    </location>
</feature>
<organism evidence="3 4">
    <name type="scientific">Frankliniella occidentalis</name>
    <name type="common">Western flower thrips</name>
    <name type="synonym">Euthrips occidentalis</name>
    <dbReference type="NCBI Taxonomy" id="133901"/>
    <lineage>
        <taxon>Eukaryota</taxon>
        <taxon>Metazoa</taxon>
        <taxon>Ecdysozoa</taxon>
        <taxon>Arthropoda</taxon>
        <taxon>Hexapoda</taxon>
        <taxon>Insecta</taxon>
        <taxon>Pterygota</taxon>
        <taxon>Neoptera</taxon>
        <taxon>Paraneoptera</taxon>
        <taxon>Thysanoptera</taxon>
        <taxon>Terebrantia</taxon>
        <taxon>Thripoidea</taxon>
        <taxon>Thripidae</taxon>
        <taxon>Frankliniella</taxon>
    </lineage>
</organism>
<feature type="transmembrane region" description="Helical" evidence="2">
    <location>
        <begin position="482"/>
        <end position="506"/>
    </location>
</feature>
<dbReference type="SUPFAM" id="SSF53649">
    <property type="entry name" value="Alkaline phosphatase-like"/>
    <property type="match status" value="1"/>
</dbReference>
<evidence type="ECO:0000256" key="1">
    <source>
        <dbReference type="SAM" id="MobiDB-lite"/>
    </source>
</evidence>
<keyword evidence="3" id="KW-1185">Reference proteome</keyword>
<accession>A0A6J1RUW9</accession>
<keyword evidence="2" id="KW-0812">Transmembrane</keyword>
<dbReference type="PANTHER" id="PTHR10151">
    <property type="entry name" value="ECTONUCLEOTIDE PYROPHOSPHATASE/PHOSPHODIESTERASE"/>
    <property type="match status" value="1"/>
</dbReference>
<dbReference type="Proteomes" id="UP000504606">
    <property type="component" value="Unplaced"/>
</dbReference>
<proteinExistence type="predicted"/>
<dbReference type="CDD" id="cd16018">
    <property type="entry name" value="Enpp"/>
    <property type="match status" value="1"/>
</dbReference>
<dbReference type="KEGG" id="foc:113202577"/>
<dbReference type="Pfam" id="PF01663">
    <property type="entry name" value="Phosphodiest"/>
    <property type="match status" value="1"/>
</dbReference>
<dbReference type="AlphaFoldDB" id="A0A6J1RUW9"/>
<sequence>MFHMFKRFIGKYMSHSSLSGNGGLSNTRFIMLFLLSFFVADHQIVESVSKFPMVLVISMDAFKPDYVDDCLTPTIVKLRSSGAFAPFMKNVFPTKTFPNHHSIATGVYPAVHGVLDSTVYTSKDDCANRSLIGYSYELYHYNNDILPIWTLNQLAGKGRHSGVMMWPGGEFAYGCKKTKPTFSQKWDEKVSYQERVDTVLSWFMNENTPANLVMLYLEEPDLHGHAFGIDSPEVREQIQKLDKNLDYIYQQFKKHSLDHLVTVFVVSDHGMINLDQRNIIDLNKYVDNSSYITAGSSPVLQIFPNDGLENSVISGLREARQKYGPVFDVYTKSEIPSTWHYSENNRTSPILVVAKEGYAFQDMYKNIEYLNKKFDIESNPRNKYGIHGYPNTLSSMHPLFFAWGPLIKPHIRLDPFNTTELYSLWAHILNLEIEHEVESTLNLTMLLSSSSPSISSTTEQQTQRNVTQSPGSITRQHSSPLWMYWFFGMIAVVLFMIIAGTILHFCRDLNDRSHAEPIIPQHHRNLLENQHLLVSDSDDEFKL</sequence>
<dbReference type="Gene3D" id="3.40.720.10">
    <property type="entry name" value="Alkaline Phosphatase, subunit A"/>
    <property type="match status" value="1"/>
</dbReference>
<keyword evidence="2" id="KW-0472">Membrane</keyword>
<feature type="region of interest" description="Disordered" evidence="1">
    <location>
        <begin position="452"/>
        <end position="474"/>
    </location>
</feature>
<dbReference type="InterPro" id="IPR017850">
    <property type="entry name" value="Alkaline_phosphatase_core_sf"/>
</dbReference>
<keyword evidence="2" id="KW-1133">Transmembrane helix</keyword>
<name>A0A6J1RUW9_FRAOC</name>